<dbReference type="InterPro" id="IPR047951">
    <property type="entry name" value="Transpos_ISL3"/>
</dbReference>
<dbReference type="PANTHER" id="PTHR33498:SF1">
    <property type="entry name" value="TRANSPOSASE FOR INSERTION SEQUENCE ELEMENT IS1557"/>
    <property type="match status" value="1"/>
</dbReference>
<evidence type="ECO:0000313" key="2">
    <source>
        <dbReference type="EMBL" id="NMW84129.1"/>
    </source>
</evidence>
<dbReference type="EMBL" id="JABDSR010000001">
    <property type="protein sequence ID" value="NMW84129.1"/>
    <property type="molecule type" value="Genomic_DNA"/>
</dbReference>
<accession>A0A848RF92</accession>
<feature type="non-terminal residue" evidence="2">
    <location>
        <position position="1"/>
    </location>
</feature>
<proteinExistence type="predicted"/>
<feature type="domain" description="Transposase IS204/IS1001/IS1096/IS1165 DDE" evidence="1">
    <location>
        <begin position="6"/>
        <end position="104"/>
    </location>
</feature>
<dbReference type="PANTHER" id="PTHR33498">
    <property type="entry name" value="TRANSPOSASE FOR INSERTION SEQUENCE ELEMENT IS1557"/>
    <property type="match status" value="1"/>
</dbReference>
<dbReference type="InterPro" id="IPR002560">
    <property type="entry name" value="Transposase_DDE"/>
</dbReference>
<dbReference type="RefSeq" id="WP_169967581.1">
    <property type="nucleotide sequence ID" value="NZ_JABDSR010000001.1"/>
</dbReference>
<keyword evidence="3" id="KW-1185">Reference proteome</keyword>
<reference evidence="2" key="1">
    <citation type="submission" date="2020-04" db="EMBL/GenBank/DDBJ databases">
        <title>Peptoniphilus sp. nov. isolated from swine feces.</title>
        <authorList>
            <person name="Ryu S.W."/>
        </authorList>
    </citation>
    <scope>NUCLEOTIDE SEQUENCE [LARGE SCALE GENOMIC DNA]</scope>
    <source>
        <strain evidence="2">AGMB00490</strain>
    </source>
</reference>
<dbReference type="AlphaFoldDB" id="A0A848RF92"/>
<gene>
    <name evidence="2" type="ORF">HKO22_00005</name>
</gene>
<organism evidence="2 3">
    <name type="scientific">Peptoniphilus faecalis</name>
    <dbReference type="NCBI Taxonomy" id="2731255"/>
    <lineage>
        <taxon>Bacteria</taxon>
        <taxon>Bacillati</taxon>
        <taxon>Bacillota</taxon>
        <taxon>Tissierellia</taxon>
        <taxon>Tissierellales</taxon>
        <taxon>Peptoniphilaceae</taxon>
        <taxon>Peptoniphilus</taxon>
    </lineage>
</organism>
<comment type="caution">
    <text evidence="2">The sequence shown here is derived from an EMBL/GenBank/DDBJ whole genome shotgun (WGS) entry which is preliminary data.</text>
</comment>
<protein>
    <recommendedName>
        <fullName evidence="1">Transposase IS204/IS1001/IS1096/IS1165 DDE domain-containing protein</fullName>
    </recommendedName>
</protein>
<name>A0A848RF92_9FIRM</name>
<dbReference type="Proteomes" id="UP000568273">
    <property type="component" value="Unassembled WGS sequence"/>
</dbReference>
<dbReference type="Pfam" id="PF01610">
    <property type="entry name" value="DDE_Tnp_ISL3"/>
    <property type="match status" value="1"/>
</dbReference>
<sequence>HILDFDYSFRKIYDLIQNILFAIREKNFDTLKTILQEFKPDEYGEIYGKIKAAISTAIKHLEKIKNTLNTNYNNGKIEGINNKIKVIKRISYGYRSFDNFRLRIFLCFYHKKIYGLSHKT</sequence>
<evidence type="ECO:0000313" key="3">
    <source>
        <dbReference type="Proteomes" id="UP000568273"/>
    </source>
</evidence>
<evidence type="ECO:0000259" key="1">
    <source>
        <dbReference type="Pfam" id="PF01610"/>
    </source>
</evidence>